<dbReference type="STRING" id="390640.SAMN04488034_103135"/>
<name>A0A1H5MY42_9FLAO</name>
<dbReference type="SUPFAM" id="SSF46626">
    <property type="entry name" value="Cytochrome c"/>
    <property type="match status" value="1"/>
</dbReference>
<dbReference type="InterPro" id="IPR021796">
    <property type="entry name" value="Tll0287-like_dom"/>
</dbReference>
<evidence type="ECO:0000256" key="4">
    <source>
        <dbReference type="PROSITE-ProRule" id="PRU00433"/>
    </source>
</evidence>
<evidence type="ECO:0000313" key="7">
    <source>
        <dbReference type="Proteomes" id="UP000199448"/>
    </source>
</evidence>
<evidence type="ECO:0000256" key="3">
    <source>
        <dbReference type="ARBA" id="ARBA00023004"/>
    </source>
</evidence>
<dbReference type="PROSITE" id="PS51007">
    <property type="entry name" value="CYTC"/>
    <property type="match status" value="1"/>
</dbReference>
<dbReference type="Proteomes" id="UP000199448">
    <property type="component" value="Unassembled WGS sequence"/>
</dbReference>
<dbReference type="Gene3D" id="1.10.760.10">
    <property type="entry name" value="Cytochrome c-like domain"/>
    <property type="match status" value="1"/>
</dbReference>
<accession>A0A1H5MY42</accession>
<dbReference type="InterPro" id="IPR036909">
    <property type="entry name" value="Cyt_c-like_dom_sf"/>
</dbReference>
<dbReference type="GO" id="GO:0046872">
    <property type="term" value="F:metal ion binding"/>
    <property type="evidence" value="ECO:0007669"/>
    <property type="project" value="UniProtKB-KW"/>
</dbReference>
<dbReference type="GO" id="GO:0009055">
    <property type="term" value="F:electron transfer activity"/>
    <property type="evidence" value="ECO:0007669"/>
    <property type="project" value="InterPro"/>
</dbReference>
<dbReference type="InterPro" id="IPR009056">
    <property type="entry name" value="Cyt_c-like_dom"/>
</dbReference>
<keyword evidence="3 4" id="KW-0408">Iron</keyword>
<evidence type="ECO:0000256" key="2">
    <source>
        <dbReference type="ARBA" id="ARBA00022723"/>
    </source>
</evidence>
<dbReference type="RefSeq" id="WP_093113085.1">
    <property type="nucleotide sequence ID" value="NZ_FNGG01000003.1"/>
</dbReference>
<dbReference type="AlphaFoldDB" id="A0A1H5MY42"/>
<evidence type="ECO:0000259" key="5">
    <source>
        <dbReference type="PROSITE" id="PS51007"/>
    </source>
</evidence>
<dbReference type="Pfam" id="PF11845">
    <property type="entry name" value="Tll0287-like"/>
    <property type="match status" value="1"/>
</dbReference>
<evidence type="ECO:0000313" key="6">
    <source>
        <dbReference type="EMBL" id="SEE93298.1"/>
    </source>
</evidence>
<gene>
    <name evidence="6" type="ORF">SAMN04488034_103135</name>
</gene>
<protein>
    <recommendedName>
        <fullName evidence="5">Cytochrome c domain-containing protein</fullName>
    </recommendedName>
</protein>
<keyword evidence="1 4" id="KW-0349">Heme</keyword>
<keyword evidence="7" id="KW-1185">Reference proteome</keyword>
<dbReference type="OrthoDB" id="1494333at2"/>
<evidence type="ECO:0000256" key="1">
    <source>
        <dbReference type="ARBA" id="ARBA00022617"/>
    </source>
</evidence>
<keyword evidence="2 4" id="KW-0479">Metal-binding</keyword>
<dbReference type="EMBL" id="FNUG01000003">
    <property type="protein sequence ID" value="SEE93298.1"/>
    <property type="molecule type" value="Genomic_DNA"/>
</dbReference>
<proteinExistence type="predicted"/>
<sequence>MQNSVVYLLLILVLGSCLRDEKLSAVYVPIQEKAAGNLQEHPGKELMETQCYVCHSPTAAMDEMIAPPMAAIKAHYLLDQPSKGEFIKAIVSFVEDPFAGKAKIPGAVARFGTMPLQNFPENSVEQIAEYLYDHQVEEPEWFAEHWKAGPGKGIYRQQGRRSNAQGQSSRTQYEEKGIKIAMEAHQLLGQNLMREIQKNGTLEALEFCNLQAIPLTDSVANKFDASVQRVSDRNRNPVNSANSEEKAIIEVFKREISAGKDPQPVLKMKRDSVEFYYPLVTNTLCLQCHGKQEEMEFAVKEKILKLYPQDKATGYSENEVRGIWKIAFKK</sequence>
<dbReference type="GO" id="GO:0020037">
    <property type="term" value="F:heme binding"/>
    <property type="evidence" value="ECO:0007669"/>
    <property type="project" value="InterPro"/>
</dbReference>
<feature type="domain" description="Cytochrome c" evidence="5">
    <location>
        <begin position="38"/>
        <end position="135"/>
    </location>
</feature>
<reference evidence="6 7" key="1">
    <citation type="submission" date="2016-10" db="EMBL/GenBank/DDBJ databases">
        <authorList>
            <person name="de Groot N.N."/>
        </authorList>
    </citation>
    <scope>NUCLEOTIDE SEQUENCE [LARGE SCALE GENOMIC DNA]</scope>
    <source>
        <strain evidence="6 7">DSM 23553</strain>
    </source>
</reference>
<organism evidence="6 7">
    <name type="scientific">Salinimicrobium catena</name>
    <dbReference type="NCBI Taxonomy" id="390640"/>
    <lineage>
        <taxon>Bacteria</taxon>
        <taxon>Pseudomonadati</taxon>
        <taxon>Bacteroidota</taxon>
        <taxon>Flavobacteriia</taxon>
        <taxon>Flavobacteriales</taxon>
        <taxon>Flavobacteriaceae</taxon>
        <taxon>Salinimicrobium</taxon>
    </lineage>
</organism>